<evidence type="ECO:0000313" key="8">
    <source>
        <dbReference type="Proteomes" id="UP000053370"/>
    </source>
</evidence>
<accession>A0A0S7BWU8</accession>
<reference evidence="7" key="1">
    <citation type="journal article" date="2015" name="Genome Announc.">
        <title>Draft Genome Sequence of Anaerolineae Strain TC1, a Novel Isolate from a Methanogenic Wastewater Treatment System.</title>
        <authorList>
            <person name="Matsuura N."/>
            <person name="Tourlousse D.M."/>
            <person name="Sun L."/>
            <person name="Toyonaga M."/>
            <person name="Kuroda K."/>
            <person name="Ohashi A."/>
            <person name="Cruz R."/>
            <person name="Yamaguchi T."/>
            <person name="Sekiguchi Y."/>
        </authorList>
    </citation>
    <scope>NUCLEOTIDE SEQUENCE [LARGE SCALE GENOMIC DNA]</scope>
    <source>
        <strain evidence="7">TC1</strain>
    </source>
</reference>
<keyword evidence="3 6" id="KW-0812">Transmembrane</keyword>
<dbReference type="GO" id="GO:0022857">
    <property type="term" value="F:transmembrane transporter activity"/>
    <property type="evidence" value="ECO:0007669"/>
    <property type="project" value="InterPro"/>
</dbReference>
<keyword evidence="4 6" id="KW-1133">Transmembrane helix</keyword>
<dbReference type="InterPro" id="IPR001851">
    <property type="entry name" value="ABC_transp_permease"/>
</dbReference>
<dbReference type="RefSeq" id="WP_062282562.1">
    <property type="nucleotide sequence ID" value="NZ_DF968181.1"/>
</dbReference>
<dbReference type="Pfam" id="PF02653">
    <property type="entry name" value="BPD_transp_2"/>
    <property type="match status" value="1"/>
</dbReference>
<dbReference type="STRING" id="1678840.ATC1_131403"/>
<organism evidence="7">
    <name type="scientific">Flexilinea flocculi</name>
    <dbReference type="NCBI Taxonomy" id="1678840"/>
    <lineage>
        <taxon>Bacteria</taxon>
        <taxon>Bacillati</taxon>
        <taxon>Chloroflexota</taxon>
        <taxon>Anaerolineae</taxon>
        <taxon>Anaerolineales</taxon>
        <taxon>Anaerolineaceae</taxon>
        <taxon>Flexilinea</taxon>
    </lineage>
</organism>
<evidence type="ECO:0000256" key="6">
    <source>
        <dbReference type="SAM" id="Phobius"/>
    </source>
</evidence>
<sequence length="362" mass="39809">MKRNLFVNLAGVLIAMLLGAIVMLIQGYNPAETYGALFGYSLANFYSFSTTLRNAVPLILTGLSASVAFASGPVNLGQPGQFLIGAIFCVIGGLYVDLPPFLMIPFLLLLSMLGGAFWSGIAALLKKFFRMDEFITTLMLNMIADYLTYWAITYPLFEPRANHPQTPLITKNGFMPKWGNFNTNVIVMLLVFFVIWFIFNRTIAGYEWRISGKNSLFARIGGVKIEKNYLSVMLLTGALAGLAGGLVIMSGPHRFIKGLGANYAWDGIMIAMVANNGITATLLYGLFFSILQTGSLGMELITAVPSELITVLQAVIVLVVVAGRGYFELMIAKIATRRKLKDRDIHPQFIDQNAINREDTKL</sequence>
<evidence type="ECO:0000256" key="4">
    <source>
        <dbReference type="ARBA" id="ARBA00022989"/>
    </source>
</evidence>
<feature type="transmembrane region" description="Helical" evidence="6">
    <location>
        <begin position="181"/>
        <end position="199"/>
    </location>
</feature>
<feature type="transmembrane region" description="Helical" evidence="6">
    <location>
        <begin position="82"/>
        <end position="98"/>
    </location>
</feature>
<keyword evidence="8" id="KW-1185">Reference proteome</keyword>
<evidence type="ECO:0000256" key="5">
    <source>
        <dbReference type="ARBA" id="ARBA00023136"/>
    </source>
</evidence>
<dbReference type="Proteomes" id="UP000053370">
    <property type="component" value="Unassembled WGS sequence"/>
</dbReference>
<protein>
    <submittedName>
        <fullName evidence="7">ABC-type uncharacterized transport system, permease component</fullName>
    </submittedName>
</protein>
<dbReference type="GO" id="GO:0005886">
    <property type="term" value="C:plasma membrane"/>
    <property type="evidence" value="ECO:0007669"/>
    <property type="project" value="UniProtKB-SubCell"/>
</dbReference>
<evidence type="ECO:0000256" key="2">
    <source>
        <dbReference type="ARBA" id="ARBA00022475"/>
    </source>
</evidence>
<dbReference type="PANTHER" id="PTHR47089:SF1">
    <property type="entry name" value="GUANOSINE ABC TRANSPORTER PERMEASE PROTEIN NUPP"/>
    <property type="match status" value="1"/>
</dbReference>
<proteinExistence type="predicted"/>
<dbReference type="AlphaFoldDB" id="A0A0S7BWU8"/>
<dbReference type="EMBL" id="DF968181">
    <property type="protein sequence ID" value="GAP41414.1"/>
    <property type="molecule type" value="Genomic_DNA"/>
</dbReference>
<comment type="subcellular location">
    <subcellularLocation>
        <location evidence="1">Cell membrane</location>
        <topology evidence="1">Multi-pass membrane protein</topology>
    </subcellularLocation>
</comment>
<dbReference type="OrthoDB" id="45037at2"/>
<feature type="transmembrane region" description="Helical" evidence="6">
    <location>
        <begin position="45"/>
        <end position="70"/>
    </location>
</feature>
<gene>
    <name evidence="7" type="ORF">ATC1_131403</name>
</gene>
<feature type="transmembrane region" description="Helical" evidence="6">
    <location>
        <begin position="104"/>
        <end position="125"/>
    </location>
</feature>
<keyword evidence="5 6" id="KW-0472">Membrane</keyword>
<evidence type="ECO:0000256" key="3">
    <source>
        <dbReference type="ARBA" id="ARBA00022692"/>
    </source>
</evidence>
<feature type="transmembrane region" description="Helical" evidence="6">
    <location>
        <begin position="263"/>
        <end position="288"/>
    </location>
</feature>
<dbReference type="CDD" id="cd06580">
    <property type="entry name" value="TM_PBP1_transp_TpRbsC_like"/>
    <property type="match status" value="1"/>
</dbReference>
<dbReference type="PANTHER" id="PTHR47089">
    <property type="entry name" value="ABC TRANSPORTER, PERMEASE PROTEIN"/>
    <property type="match status" value="1"/>
</dbReference>
<evidence type="ECO:0000256" key="1">
    <source>
        <dbReference type="ARBA" id="ARBA00004651"/>
    </source>
</evidence>
<name>A0A0S7BWU8_9CHLR</name>
<evidence type="ECO:0000313" key="7">
    <source>
        <dbReference type="EMBL" id="GAP41414.1"/>
    </source>
</evidence>
<feature type="transmembrane region" description="Helical" evidence="6">
    <location>
        <begin position="5"/>
        <end position="25"/>
    </location>
</feature>
<feature type="transmembrane region" description="Helical" evidence="6">
    <location>
        <begin position="308"/>
        <end position="327"/>
    </location>
</feature>
<feature type="transmembrane region" description="Helical" evidence="6">
    <location>
        <begin position="229"/>
        <end position="251"/>
    </location>
</feature>
<keyword evidence="2" id="KW-1003">Cell membrane</keyword>